<keyword evidence="16" id="KW-1185">Reference proteome</keyword>
<dbReference type="GO" id="GO:0042254">
    <property type="term" value="P:ribosome biogenesis"/>
    <property type="evidence" value="ECO:0007669"/>
    <property type="project" value="UniProtKB-KW"/>
</dbReference>
<dbReference type="CDD" id="cd05254">
    <property type="entry name" value="dTDP_HR_like_SDR_e"/>
    <property type="match status" value="1"/>
</dbReference>
<gene>
    <name evidence="15" type="ORF">GHT06_007054</name>
</gene>
<keyword evidence="7" id="KW-0677">Repeat</keyword>
<evidence type="ECO:0000256" key="5">
    <source>
        <dbReference type="ARBA" id="ARBA00021596"/>
    </source>
</evidence>
<dbReference type="FunFam" id="3.40.50.300:FF:000040">
    <property type="entry name" value="GTPase Der"/>
    <property type="match status" value="1"/>
</dbReference>
<dbReference type="SUPFAM" id="SSF52540">
    <property type="entry name" value="P-loop containing nucleoside triphosphate hydrolases"/>
    <property type="match status" value="2"/>
</dbReference>
<dbReference type="InterPro" id="IPR016484">
    <property type="entry name" value="GTPase_Der"/>
</dbReference>
<evidence type="ECO:0000256" key="6">
    <source>
        <dbReference type="ARBA" id="ARBA00022517"/>
    </source>
</evidence>
<evidence type="ECO:0000256" key="11">
    <source>
        <dbReference type="ARBA" id="ARBA00032345"/>
    </source>
</evidence>
<dbReference type="GO" id="GO:0043022">
    <property type="term" value="F:ribosome binding"/>
    <property type="evidence" value="ECO:0007669"/>
    <property type="project" value="TreeGrafter"/>
</dbReference>
<dbReference type="Proteomes" id="UP000820818">
    <property type="component" value="Unassembled WGS sequence"/>
</dbReference>
<dbReference type="CDD" id="cd01894">
    <property type="entry name" value="EngA1"/>
    <property type="match status" value="1"/>
</dbReference>
<evidence type="ECO:0000256" key="10">
    <source>
        <dbReference type="ARBA" id="ARBA00029977"/>
    </source>
</evidence>
<dbReference type="Gene3D" id="3.40.50.300">
    <property type="entry name" value="P-loop containing nucleotide triphosphate hydrolases"/>
    <property type="match status" value="2"/>
</dbReference>
<evidence type="ECO:0000313" key="16">
    <source>
        <dbReference type="Proteomes" id="UP000820818"/>
    </source>
</evidence>
<evidence type="ECO:0000256" key="12">
    <source>
        <dbReference type="ARBA" id="ARBA00045998"/>
    </source>
</evidence>
<evidence type="ECO:0000256" key="4">
    <source>
        <dbReference type="ARBA" id="ARBA00020953"/>
    </source>
</evidence>
<evidence type="ECO:0000256" key="3">
    <source>
        <dbReference type="ARBA" id="ARBA00008656"/>
    </source>
</evidence>
<dbReference type="InterPro" id="IPR031166">
    <property type="entry name" value="G_ENGA"/>
</dbReference>
<dbReference type="InterPro" id="IPR027417">
    <property type="entry name" value="P-loop_NTPase"/>
</dbReference>
<keyword evidence="6" id="KW-0690">Ribosome biogenesis</keyword>
<dbReference type="InterPro" id="IPR006073">
    <property type="entry name" value="GTP-bd"/>
</dbReference>
<dbReference type="Pfam" id="PF04321">
    <property type="entry name" value="RmlD_sub_bind"/>
    <property type="match status" value="1"/>
</dbReference>
<dbReference type="NCBIfam" id="TIGR00231">
    <property type="entry name" value="small_GTP"/>
    <property type="match status" value="2"/>
</dbReference>
<dbReference type="SUPFAM" id="SSF51735">
    <property type="entry name" value="NAD(P)-binding Rossmann-fold domains"/>
    <property type="match status" value="1"/>
</dbReference>
<dbReference type="AlphaFoldDB" id="A0AAD5KX00"/>
<dbReference type="HAMAP" id="MF_00195">
    <property type="entry name" value="GTPase_Der"/>
    <property type="match status" value="1"/>
</dbReference>
<feature type="domain" description="EngA-type G" evidence="14">
    <location>
        <begin position="152"/>
        <end position="327"/>
    </location>
</feature>
<comment type="caution">
    <text evidence="15">The sequence shown here is derived from an EMBL/GenBank/DDBJ whole genome shotgun (WGS) entry which is preliminary data.</text>
</comment>
<evidence type="ECO:0000256" key="13">
    <source>
        <dbReference type="ARBA" id="ARBA00046786"/>
    </source>
</evidence>
<dbReference type="InterPro" id="IPR005225">
    <property type="entry name" value="Small_GTP-bd"/>
</dbReference>
<organism evidence="15 16">
    <name type="scientific">Daphnia sinensis</name>
    <dbReference type="NCBI Taxonomy" id="1820382"/>
    <lineage>
        <taxon>Eukaryota</taxon>
        <taxon>Metazoa</taxon>
        <taxon>Ecdysozoa</taxon>
        <taxon>Arthropoda</taxon>
        <taxon>Crustacea</taxon>
        <taxon>Branchiopoda</taxon>
        <taxon>Diplostraca</taxon>
        <taxon>Cladocera</taxon>
        <taxon>Anomopoda</taxon>
        <taxon>Daphniidae</taxon>
        <taxon>Daphnia</taxon>
        <taxon>Daphnia similis group</taxon>
    </lineage>
</organism>
<comment type="function">
    <text evidence="12">Regulatory subunit of S-adenosylmethionine synthetase 2, an enzyme that catalyzes the formation of S-adenosylmethionine from methionine and ATP. Regulates MAT2A catalytic activity by changing its kinetic properties, increasing its affinity for L-methionine. Can bind NADP (in vitro).</text>
</comment>
<dbReference type="GO" id="GO:0005525">
    <property type="term" value="F:GTP binding"/>
    <property type="evidence" value="ECO:0007669"/>
    <property type="project" value="UniProtKB-KW"/>
</dbReference>
<dbReference type="PRINTS" id="PR00326">
    <property type="entry name" value="GTP1OBG"/>
</dbReference>
<evidence type="ECO:0000256" key="1">
    <source>
        <dbReference type="ARBA" id="ARBA00005224"/>
    </source>
</evidence>
<dbReference type="PROSITE" id="PS51712">
    <property type="entry name" value="G_ENGA"/>
    <property type="match status" value="1"/>
</dbReference>
<dbReference type="PANTHER" id="PTHR43834">
    <property type="entry name" value="GTPASE DER"/>
    <property type="match status" value="1"/>
</dbReference>
<dbReference type="EMBL" id="WJBH02000033">
    <property type="protein sequence ID" value="KAI9551195.1"/>
    <property type="molecule type" value="Genomic_DNA"/>
</dbReference>
<keyword evidence="9" id="KW-0342">GTP-binding</keyword>
<comment type="similarity">
    <text evidence="2">Belongs to the TRAFAC class TrmE-Era-EngA-EngB-Septin-like GTPase superfamily. EngA (Der) GTPase family.</text>
</comment>
<protein>
    <recommendedName>
        <fullName evidence="4">GTPase Der</fullName>
    </recommendedName>
    <alternativeName>
        <fullName evidence="11">GTP-binding protein EngA</fullName>
    </alternativeName>
    <alternativeName>
        <fullName evidence="5">Methionine adenosyltransferase 2 subunit beta</fullName>
    </alternativeName>
    <alternativeName>
        <fullName evidence="10">Methionine adenosyltransferase II beta</fullName>
    </alternativeName>
</protein>
<comment type="similarity">
    <text evidence="3">Belongs to the dTDP-4-dehydrorhamnose reductase family. MAT2B subfamily.</text>
</comment>
<dbReference type="NCBIfam" id="TIGR01214">
    <property type="entry name" value="rmlD"/>
    <property type="match status" value="1"/>
</dbReference>
<dbReference type="Gene3D" id="3.40.50.720">
    <property type="entry name" value="NAD(P)-binding Rossmann-like Domain"/>
    <property type="match status" value="1"/>
</dbReference>
<dbReference type="InterPro" id="IPR005913">
    <property type="entry name" value="dTDP_dehydrorham_reduct"/>
</dbReference>
<proteinExistence type="inferred from homology"/>
<evidence type="ECO:0000256" key="7">
    <source>
        <dbReference type="ARBA" id="ARBA00022737"/>
    </source>
</evidence>
<evidence type="ECO:0000256" key="9">
    <source>
        <dbReference type="ARBA" id="ARBA00023134"/>
    </source>
</evidence>
<comment type="pathway">
    <text evidence="1">Amino-acid biosynthesis; S-adenosyl-L-methionine biosynthesis; S-adenosyl-L-methionine from L-methionine: step 1/1.</text>
</comment>
<comment type="subunit">
    <text evidence="13">Heterotrimer; composed of a catalytic MAT2A homodimer that binds one regulatory MAT2B chain. Heterohexamer; composed of a central, catalytic MAT2A homotetramer flanked on either side by a regulatory MAT2B chain. NADP binding increases the affinity for MAT2A.</text>
</comment>
<reference evidence="15" key="1">
    <citation type="submission" date="2022-05" db="EMBL/GenBank/DDBJ databases">
        <title>A multi-omics perspective on studying reproductive biology in Daphnia sinensis.</title>
        <authorList>
            <person name="Jia J."/>
        </authorList>
    </citation>
    <scope>NUCLEOTIDE SEQUENCE</scope>
    <source>
        <strain evidence="15">WSL</strain>
    </source>
</reference>
<dbReference type="Pfam" id="PF01926">
    <property type="entry name" value="MMR_HSR1"/>
    <property type="match status" value="2"/>
</dbReference>
<evidence type="ECO:0000313" key="15">
    <source>
        <dbReference type="EMBL" id="KAI9551195.1"/>
    </source>
</evidence>
<keyword evidence="8" id="KW-0547">Nucleotide-binding</keyword>
<name>A0AAD5KX00_9CRUS</name>
<dbReference type="PANTHER" id="PTHR43834:SF6">
    <property type="entry name" value="GTPASE DER"/>
    <property type="match status" value="1"/>
</dbReference>
<sequence>MGNIVAIVGRPNVGKSTFYNRLVGQREAIVDNESGVTRDRKYGTTEWNGKNFIIVDTGGFVQGSDDVFESAIRSQVRLAIEEASVLLFMVDTTTVVNKVDNGERMLEANEFWAMGFDNVFFISAMSGSGTGDLLDAVVEQVEEYVPIETNLPKLAIVGQPNVGKSSLVNALLDEERNIVTDIAGTTRDPIHTHYNKFNKEFIIVDTAGIRKKAKVHEDLEFYSVMRAIQAIEECDVAILMIDAQTGVEAQDMAIFRLATERRKGMVILVNKWDLVEKETNTARDYEAEIKRRIAPFSDVPILFVSAKEKQRILKDVSDLDITKPQQVMNFFAKNTPQYIVNCAAYTAVDKAETDVKLATRINVNGARNLAKAAQAYGASMIHISTDYVYHNSQNTPFKEGDKVSPKGVYAKTKLRGDNAALKFCDKTLVIRTSWVYGVYGHNFVKTMLRLGKERPSLNVVFDQIGTPTNARDLAKAILAIIQKIENQEVDIKAAKGIYHYSNEGVTSWYDFTKAIFEIQGVNCEVNPIESIQYPTPAQRPPFSVLNKNKIKEVFGIKIPHWKESLKTVLKDL</sequence>
<dbReference type="InterPro" id="IPR036291">
    <property type="entry name" value="NAD(P)-bd_dom_sf"/>
</dbReference>
<dbReference type="CDD" id="cd01895">
    <property type="entry name" value="EngA2"/>
    <property type="match status" value="1"/>
</dbReference>
<evidence type="ECO:0000256" key="2">
    <source>
        <dbReference type="ARBA" id="ARBA00008279"/>
    </source>
</evidence>
<evidence type="ECO:0000259" key="14">
    <source>
        <dbReference type="PROSITE" id="PS51712"/>
    </source>
</evidence>
<dbReference type="Gene3D" id="3.90.25.10">
    <property type="entry name" value="UDP-galactose 4-epimerase, domain 1"/>
    <property type="match status" value="1"/>
</dbReference>
<accession>A0AAD5KX00</accession>
<dbReference type="InterPro" id="IPR029903">
    <property type="entry name" value="RmlD-like-bd"/>
</dbReference>
<evidence type="ECO:0000256" key="8">
    <source>
        <dbReference type="ARBA" id="ARBA00022741"/>
    </source>
</evidence>